<keyword evidence="1" id="KW-0479">Metal-binding</keyword>
<feature type="domain" description="3H" evidence="2">
    <location>
        <begin position="72"/>
        <end position="168"/>
    </location>
</feature>
<gene>
    <name evidence="4" type="ORF">EDD61_109128</name>
</gene>
<reference evidence="4 5" key="1">
    <citation type="submission" date="2019-03" db="EMBL/GenBank/DDBJ databases">
        <title>Genomic Encyclopedia of Type Strains, Phase IV (KMG-IV): sequencing the most valuable type-strain genomes for metagenomic binning, comparative biology and taxonomic classification.</title>
        <authorList>
            <person name="Goeker M."/>
        </authorList>
    </citation>
    <scope>NUCLEOTIDE SEQUENCE [LARGE SCALE GENOMIC DNA]</scope>
    <source>
        <strain evidence="4 5">DSM 29481</strain>
    </source>
</reference>
<dbReference type="InterPro" id="IPR036388">
    <property type="entry name" value="WH-like_DNA-bd_sf"/>
</dbReference>
<dbReference type="InterPro" id="IPR036390">
    <property type="entry name" value="WH_DNA-bd_sf"/>
</dbReference>
<dbReference type="InterPro" id="IPR013196">
    <property type="entry name" value="HTH_11"/>
</dbReference>
<feature type="binding site" evidence="1">
    <location>
        <position position="84"/>
    </location>
    <ligand>
        <name>Ni(2+)</name>
        <dbReference type="ChEBI" id="CHEBI:49786"/>
    </ligand>
</feature>
<dbReference type="Pfam" id="PF02829">
    <property type="entry name" value="3H"/>
    <property type="match status" value="1"/>
</dbReference>
<dbReference type="SUPFAM" id="SSF46785">
    <property type="entry name" value="Winged helix' DNA-binding domain"/>
    <property type="match status" value="1"/>
</dbReference>
<dbReference type="AlphaFoldDB" id="A0A4R3TDV9"/>
<dbReference type="GO" id="GO:0046872">
    <property type="term" value="F:metal ion binding"/>
    <property type="evidence" value="ECO:0007669"/>
    <property type="project" value="UniProtKB-KW"/>
</dbReference>
<dbReference type="RefSeq" id="WP_008686944.1">
    <property type="nucleotide sequence ID" value="NZ_AP024510.1"/>
</dbReference>
<feature type="binding site" evidence="1">
    <location>
        <position position="145"/>
    </location>
    <ligand>
        <name>Ni(2+)</name>
        <dbReference type="ChEBI" id="CHEBI:49786"/>
    </ligand>
</feature>
<dbReference type="Gene3D" id="1.10.10.10">
    <property type="entry name" value="Winged helix-like DNA-binding domain superfamily/Winged helix DNA-binding domain"/>
    <property type="match status" value="1"/>
</dbReference>
<feature type="binding site" evidence="1">
    <location>
        <position position="143"/>
    </location>
    <ligand>
        <name>Ni(2+)</name>
        <dbReference type="ChEBI" id="CHEBI:49786"/>
    </ligand>
</feature>
<evidence type="ECO:0000313" key="5">
    <source>
        <dbReference type="Proteomes" id="UP000295773"/>
    </source>
</evidence>
<dbReference type="Pfam" id="PF08279">
    <property type="entry name" value="HTH_11"/>
    <property type="match status" value="1"/>
</dbReference>
<name>A0A4R3TDV9_9FIRM</name>
<evidence type="ECO:0000259" key="2">
    <source>
        <dbReference type="Pfam" id="PF02829"/>
    </source>
</evidence>
<comment type="caution">
    <text evidence="4">The sequence shown here is derived from an EMBL/GenBank/DDBJ whole genome shotgun (WGS) entry which is preliminary data.</text>
</comment>
<protein>
    <recommendedName>
        <fullName evidence="6">Transcription repressor NadR</fullName>
    </recommendedName>
</protein>
<proteinExistence type="predicted"/>
<keyword evidence="1" id="KW-0533">Nickel</keyword>
<evidence type="ECO:0008006" key="6">
    <source>
        <dbReference type="Google" id="ProtNLM"/>
    </source>
</evidence>
<dbReference type="Proteomes" id="UP000295773">
    <property type="component" value="Unassembled WGS sequence"/>
</dbReference>
<dbReference type="InterPro" id="IPR035922">
    <property type="entry name" value="3H_dom_sf"/>
</dbReference>
<feature type="domain" description="Helix-turn-helix type 11" evidence="3">
    <location>
        <begin position="6"/>
        <end position="58"/>
    </location>
</feature>
<dbReference type="Gene3D" id="3.30.1340.20">
    <property type="entry name" value="3H domain"/>
    <property type="match status" value="1"/>
</dbReference>
<sequence length="171" mass="19158">MESSERRKLILTHIKQSEKPVSASALATLAHVSRQIIVGDVALLRAAGHHIIATPRGYVCDVKEASGIRKTIAVDHTAEQMMDEIYTIIDLGGTLVDVIVEHPIYGQLSGQLHIASRYDAQQFYKNVCENRAKPLSNLTNGLHLHTLQCPSEEVYTRIIQRLDEKGFLYKR</sequence>
<evidence type="ECO:0000256" key="1">
    <source>
        <dbReference type="PIRSR" id="PIRSR037847-1"/>
    </source>
</evidence>
<dbReference type="PIRSF" id="PIRSF037847">
    <property type="entry name" value="NiaR"/>
    <property type="match status" value="1"/>
</dbReference>
<dbReference type="SUPFAM" id="SSF75500">
    <property type="entry name" value="Putative transcriptional regulator TM1602, C-terminal domain"/>
    <property type="match status" value="1"/>
</dbReference>
<accession>A0A4R3TDV9</accession>
<evidence type="ECO:0000259" key="3">
    <source>
        <dbReference type="Pfam" id="PF08279"/>
    </source>
</evidence>
<evidence type="ECO:0000313" key="4">
    <source>
        <dbReference type="EMBL" id="TCU60088.1"/>
    </source>
</evidence>
<dbReference type="GeneID" id="73796551"/>
<dbReference type="InterPro" id="IPR026043">
    <property type="entry name" value="NadR"/>
</dbReference>
<feature type="binding site" evidence="1">
    <location>
        <position position="76"/>
    </location>
    <ligand>
        <name>Ni(2+)</name>
        <dbReference type="ChEBI" id="CHEBI:49786"/>
    </ligand>
</feature>
<dbReference type="InterPro" id="IPR004173">
    <property type="entry name" value="3H_domain"/>
</dbReference>
<dbReference type="EMBL" id="SMBP01000009">
    <property type="protein sequence ID" value="TCU60088.1"/>
    <property type="molecule type" value="Genomic_DNA"/>
</dbReference>
<organism evidence="4 5">
    <name type="scientific">Longicatena caecimuris</name>
    <dbReference type="NCBI Taxonomy" id="1796635"/>
    <lineage>
        <taxon>Bacteria</taxon>
        <taxon>Bacillati</taxon>
        <taxon>Bacillota</taxon>
        <taxon>Erysipelotrichia</taxon>
        <taxon>Erysipelotrichales</taxon>
        <taxon>Erysipelotrichaceae</taxon>
        <taxon>Longicatena</taxon>
    </lineage>
</organism>
<dbReference type="PANTHER" id="PTHR40068">
    <property type="entry name" value="TRANSCRIPTION REPRESSOR NIAR-RELATED"/>
    <property type="match status" value="1"/>
</dbReference>
<keyword evidence="5" id="KW-1185">Reference proteome</keyword>
<dbReference type="PANTHER" id="PTHR40068:SF1">
    <property type="entry name" value="TRANSCRIPTION REPRESSOR NIAR-RELATED"/>
    <property type="match status" value="1"/>
</dbReference>